<comment type="caution">
    <text evidence="2">The sequence shown here is derived from an EMBL/GenBank/DDBJ whole genome shotgun (WGS) entry which is preliminary data.</text>
</comment>
<feature type="transmembrane region" description="Helical" evidence="1">
    <location>
        <begin position="239"/>
        <end position="261"/>
    </location>
</feature>
<feature type="transmembrane region" description="Helical" evidence="1">
    <location>
        <begin position="63"/>
        <end position="83"/>
    </location>
</feature>
<dbReference type="EMBL" id="MFKE01000019">
    <property type="protein sequence ID" value="OGG34994.1"/>
    <property type="molecule type" value="Genomic_DNA"/>
</dbReference>
<feature type="transmembrane region" description="Helical" evidence="1">
    <location>
        <begin position="186"/>
        <end position="207"/>
    </location>
</feature>
<evidence type="ECO:0000313" key="2">
    <source>
        <dbReference type="EMBL" id="OGG34994.1"/>
    </source>
</evidence>
<accession>A0A1F6BDH9</accession>
<keyword evidence="1" id="KW-0472">Membrane</keyword>
<dbReference type="STRING" id="1798401.A2363_02115"/>
<keyword evidence="1" id="KW-1133">Transmembrane helix</keyword>
<feature type="transmembrane region" description="Helical" evidence="1">
    <location>
        <begin position="117"/>
        <end position="133"/>
    </location>
</feature>
<dbReference type="AlphaFoldDB" id="A0A1F6BDH9"/>
<feature type="transmembrane region" description="Helical" evidence="1">
    <location>
        <begin position="92"/>
        <end position="111"/>
    </location>
</feature>
<gene>
    <name evidence="2" type="ORF">A2363_02115</name>
</gene>
<evidence type="ECO:0000313" key="3">
    <source>
        <dbReference type="Proteomes" id="UP000176186"/>
    </source>
</evidence>
<sequence>MLNYLIAHSPLLYLTQSLWRDEVFSVYMAARPISFFVTHLDFEPPFYYLLLHFWTKIFGMSEIAGRSLSLLAFAGATGIIIFWSEKMFKKHWLAWWLPVFFFFNPMLLYYGMELRTYGWYIFFATLALFAYDQRKWKLWTAATVLGFYTHTFLVIVPFALISHYLFSQRKQLFSRGFRSFCADPMIRAIFVVGLCIAPWLVKIGVAATKLRQSWYFPVDSNLITSVLGNLFLGYEGTPWYLWTFTKYLSLLILGASIVALLSKKVSRTAAPLFVQVYVPLIVIIGISFFKPIYVNRYMIAVTIAEVLLIAIAIYAIRNAIVQKITAALFLLFVLGFNVWYPSLHAKTDIRETMRQVKALTSPTDVIMTDSPLVFFETMYYSGDPAHVYLYNPELNEFPWYVGDAIVNPKQIVAEYPPYPIRAFVVHQNGKFDVTYNAPILIKPAKQ</sequence>
<protein>
    <submittedName>
        <fullName evidence="2">Uncharacterized protein</fullName>
    </submittedName>
</protein>
<feature type="transmembrane region" description="Helical" evidence="1">
    <location>
        <begin position="295"/>
        <end position="316"/>
    </location>
</feature>
<reference evidence="2 3" key="1">
    <citation type="journal article" date="2016" name="Nat. Commun.">
        <title>Thousands of microbial genomes shed light on interconnected biogeochemical processes in an aquifer system.</title>
        <authorList>
            <person name="Anantharaman K."/>
            <person name="Brown C.T."/>
            <person name="Hug L.A."/>
            <person name="Sharon I."/>
            <person name="Castelle C.J."/>
            <person name="Probst A.J."/>
            <person name="Thomas B.C."/>
            <person name="Singh A."/>
            <person name="Wilkins M.J."/>
            <person name="Karaoz U."/>
            <person name="Brodie E.L."/>
            <person name="Williams K.H."/>
            <person name="Hubbard S.S."/>
            <person name="Banfield J.F."/>
        </authorList>
    </citation>
    <scope>NUCLEOTIDE SEQUENCE [LARGE SCALE GENOMIC DNA]</scope>
</reference>
<name>A0A1F6BDH9_9BACT</name>
<evidence type="ECO:0000256" key="1">
    <source>
        <dbReference type="SAM" id="Phobius"/>
    </source>
</evidence>
<feature type="transmembrane region" description="Helical" evidence="1">
    <location>
        <begin position="323"/>
        <end position="340"/>
    </location>
</feature>
<dbReference type="Proteomes" id="UP000176186">
    <property type="component" value="Unassembled WGS sequence"/>
</dbReference>
<organism evidence="2 3">
    <name type="scientific">Candidatus Gottesmanbacteria bacterium RIFOXYB1_FULL_47_11</name>
    <dbReference type="NCBI Taxonomy" id="1798401"/>
    <lineage>
        <taxon>Bacteria</taxon>
        <taxon>Candidatus Gottesmaniibacteriota</taxon>
    </lineage>
</organism>
<proteinExistence type="predicted"/>
<feature type="transmembrane region" description="Helical" evidence="1">
    <location>
        <begin position="268"/>
        <end position="289"/>
    </location>
</feature>
<keyword evidence="1" id="KW-0812">Transmembrane</keyword>
<feature type="transmembrane region" description="Helical" evidence="1">
    <location>
        <begin position="145"/>
        <end position="166"/>
    </location>
</feature>